<evidence type="ECO:0000313" key="2">
    <source>
        <dbReference type="Proteomes" id="UP000001176"/>
    </source>
</evidence>
<proteinExistence type="predicted"/>
<sequence length="149" mass="14145">MTGLSLAGLSWPAVVIRLVAAAGGGGVVCGACLLLRAGGWGRVLSAGRAAALALAIPGVVAAALPGLVSGDPAVRAMLQGFCLVPLVLLAPLRALDRLPPGLTRTAAGLGAGPGARARGLWLPLLGPAGLVALGLAAGGAVLAGVSGGR</sequence>
<dbReference type="EMBL" id="AM889285">
    <property type="protein sequence ID" value="CAP55539.1"/>
    <property type="molecule type" value="Genomic_DNA"/>
</dbReference>
<organism evidence="1 2">
    <name type="scientific">Gluconacetobacter diazotrophicus (strain ATCC 49037 / DSM 5601 / CCUG 37298 / CIP 103539 / LMG 7603 / PAl5)</name>
    <dbReference type="NCBI Taxonomy" id="272568"/>
    <lineage>
        <taxon>Bacteria</taxon>
        <taxon>Pseudomonadati</taxon>
        <taxon>Pseudomonadota</taxon>
        <taxon>Alphaproteobacteria</taxon>
        <taxon>Acetobacterales</taxon>
        <taxon>Acetobacteraceae</taxon>
        <taxon>Gluconacetobacter</taxon>
    </lineage>
</organism>
<reference evidence="1 2" key="1">
    <citation type="journal article" date="2009" name="BMC Genomics">
        <title>Complete genome sequence of the sugarcane nitrogen-fixing endophyte Gluconacetobacter diazotrophicus Pal5.</title>
        <authorList>
            <person name="Bertalan M."/>
            <person name="Albano R."/>
            <person name="Padua V."/>
            <person name="Rouws L."/>
            <person name="Rojas C."/>
            <person name="Hemerly A."/>
            <person name="Teixeira K."/>
            <person name="Schwab S."/>
            <person name="Araujo J."/>
            <person name="Oliveira A."/>
            <person name="Franca L."/>
            <person name="Magalhaes V."/>
            <person name="Alqueres S."/>
            <person name="Cardoso A."/>
            <person name="Almeida W."/>
            <person name="Loureiro M.M."/>
            <person name="Nogueira E."/>
            <person name="Cidade D."/>
            <person name="Oliveira D."/>
            <person name="Simao T."/>
            <person name="Macedo J."/>
            <person name="Valadao A."/>
            <person name="Dreschsel M."/>
            <person name="Freitas F."/>
            <person name="Vidal M."/>
            <person name="Guedes H."/>
            <person name="Rodrigues E."/>
            <person name="Meneses C."/>
            <person name="Brioso P."/>
            <person name="Pozzer L."/>
            <person name="Figueiredo D."/>
            <person name="Montano H."/>
            <person name="Junior J."/>
            <person name="Filho G."/>
            <person name="Flores V."/>
            <person name="Ferreira B."/>
            <person name="Branco A."/>
            <person name="Gonzalez P."/>
            <person name="Guillobel H."/>
            <person name="Lemos M."/>
            <person name="Seibel L."/>
            <person name="Macedo J."/>
            <person name="Alves-Ferreira M."/>
            <person name="Sachetto-Martins G."/>
            <person name="Coelho A."/>
            <person name="Santos E."/>
            <person name="Amaral G."/>
            <person name="Neves A."/>
            <person name="Pacheco A.B."/>
            <person name="Carvalho D."/>
            <person name="Lery L."/>
            <person name="Bisch P."/>
            <person name="Rossle S.C."/>
            <person name="Urmenyi T."/>
            <person name="Kruger W.V."/>
            <person name="Martins O."/>
            <person name="Baldani J.I."/>
            <person name="Ferreira P.C."/>
        </authorList>
    </citation>
    <scope>NUCLEOTIDE SEQUENCE [LARGE SCALE GENOMIC DNA]</scope>
    <source>
        <strain evidence="2">ATCC 49037 / DSM 5601 / CCUG 37298 / CIP 103539 / LMG 7603 / PAl5</strain>
    </source>
</reference>
<dbReference type="Proteomes" id="UP000001176">
    <property type="component" value="Chromosome"/>
</dbReference>
<protein>
    <submittedName>
        <fullName evidence="1">Putative membrane protein</fullName>
    </submittedName>
</protein>
<dbReference type="KEGG" id="gdi:GDI1596"/>
<name>A9HGR6_GLUDA</name>
<evidence type="ECO:0000313" key="1">
    <source>
        <dbReference type="EMBL" id="CAP55539.1"/>
    </source>
</evidence>
<dbReference type="STRING" id="272568.GDI1596"/>
<dbReference type="KEGG" id="gdj:Gdia_1802"/>
<accession>A9HGR6</accession>
<keyword evidence="2" id="KW-1185">Reference proteome</keyword>
<dbReference type="AlphaFoldDB" id="A9HGR6"/>
<dbReference type="HOGENOM" id="CLU_1747044_0_0_5"/>
<gene>
    <name evidence="1" type="ordered locus">GDI1596</name>
</gene>
<dbReference type="RefSeq" id="WP_012224992.1">
    <property type="nucleotide sequence ID" value="NC_010125.1"/>
</dbReference>